<dbReference type="AlphaFoldDB" id="A0A127FBH2"/>
<dbReference type="InterPro" id="IPR003331">
    <property type="entry name" value="UDP_GlcNAc_Epimerase_2_dom"/>
</dbReference>
<dbReference type="STRING" id="465721.ACG33_07535"/>
<dbReference type="PATRIC" id="fig|465721.4.peg.1595"/>
<feature type="domain" description="UDP-N-acetylglucosamine 2-epimerase" evidence="2">
    <location>
        <begin position="25"/>
        <end position="335"/>
    </location>
</feature>
<organism evidence="3 4">
    <name type="scientific">Steroidobacter denitrificans</name>
    <dbReference type="NCBI Taxonomy" id="465721"/>
    <lineage>
        <taxon>Bacteria</taxon>
        <taxon>Pseudomonadati</taxon>
        <taxon>Pseudomonadota</taxon>
        <taxon>Gammaproteobacteria</taxon>
        <taxon>Steroidobacterales</taxon>
        <taxon>Steroidobacteraceae</taxon>
        <taxon>Steroidobacter</taxon>
    </lineage>
</organism>
<dbReference type="NCBIfam" id="TIGR00236">
    <property type="entry name" value="wecB"/>
    <property type="match status" value="1"/>
</dbReference>
<dbReference type="PANTHER" id="PTHR43174">
    <property type="entry name" value="UDP-N-ACETYLGLUCOSAMINE 2-EPIMERASE"/>
    <property type="match status" value="1"/>
</dbReference>
<dbReference type="PANTHER" id="PTHR43174:SF1">
    <property type="entry name" value="UDP-N-ACETYLGLUCOSAMINE 2-EPIMERASE"/>
    <property type="match status" value="1"/>
</dbReference>
<evidence type="ECO:0000259" key="2">
    <source>
        <dbReference type="Pfam" id="PF02350"/>
    </source>
</evidence>
<dbReference type="CDD" id="cd03786">
    <property type="entry name" value="GTB_UDP-GlcNAc_2-Epimerase"/>
    <property type="match status" value="1"/>
</dbReference>
<protein>
    <submittedName>
        <fullName evidence="3">UDP-N-acetylglucosamine 2-epimerase</fullName>
    </submittedName>
</protein>
<evidence type="ECO:0000313" key="3">
    <source>
        <dbReference type="EMBL" id="AMN46950.1"/>
    </source>
</evidence>
<dbReference type="Proteomes" id="UP000070250">
    <property type="component" value="Chromosome"/>
</dbReference>
<dbReference type="Gene3D" id="3.40.50.2000">
    <property type="entry name" value="Glycogen Phosphorylase B"/>
    <property type="match status" value="2"/>
</dbReference>
<keyword evidence="4" id="KW-1185">Reference proteome</keyword>
<name>A0A127FBH2_STEDE</name>
<evidence type="ECO:0000256" key="1">
    <source>
        <dbReference type="RuleBase" id="RU003513"/>
    </source>
</evidence>
<dbReference type="RefSeq" id="WP_066920068.1">
    <property type="nucleotide sequence ID" value="NZ_CP011971.1"/>
</dbReference>
<evidence type="ECO:0000313" key="4">
    <source>
        <dbReference type="Proteomes" id="UP000070250"/>
    </source>
</evidence>
<dbReference type="EMBL" id="CP011971">
    <property type="protein sequence ID" value="AMN46950.1"/>
    <property type="molecule type" value="Genomic_DNA"/>
</dbReference>
<dbReference type="InterPro" id="IPR029767">
    <property type="entry name" value="WecB-like"/>
</dbReference>
<dbReference type="SUPFAM" id="SSF53756">
    <property type="entry name" value="UDP-Glycosyltransferase/glycogen phosphorylase"/>
    <property type="match status" value="1"/>
</dbReference>
<sequence length="371" mass="41671">MNCRVHLIAAARPNFMKIAPLYHVLAEQPWIDARIVHTGQHYDRNMSENFFLDLRLPDPHFHLEVGSGTHAEQTAKVMVAYEKICSRRSRPDWTIVVGDVNSTIACALAATKLWIPVIHLEAGLRSSDRRMPEEINRLVTDAISDVLWTPSPDADENLLREGVAPERIDRVGNIMIDSYEMMRPQIEAAPGPRKFGLRRGEYAVVTLHRPSNVDQRETLVSLVTQLHSTSAYLPLLFAVHPRTRKKLVEFGLWASLESNPSLRLTEPLGYVEFMALVSAARLVITDSGGVQEESTYLGIPCLTLRENTERPITVMQGTNRLVPSHLLTANVQGVLRGEWAKGMCPQSWDGRTALRCLAALKRRHEAMVATH</sequence>
<reference evidence="3 4" key="1">
    <citation type="submission" date="2015-06" db="EMBL/GenBank/DDBJ databases">
        <title>A Comprehensive Approach to Explore the Metabolic and Phylogenetic Diversity of Bacterial Steroid Degradation in the Environment: Testosterone as an Example.</title>
        <authorList>
            <person name="Yang F.-C."/>
            <person name="Chen Y.-L."/>
            <person name="Yu C.-P."/>
            <person name="Tang S.-L."/>
            <person name="Wang P.-H."/>
            <person name="Ismail W."/>
            <person name="Wang C.-H."/>
            <person name="Yang C.-Y."/>
            <person name="Chiang Y.-R."/>
        </authorList>
    </citation>
    <scope>NUCLEOTIDE SEQUENCE [LARGE SCALE GENOMIC DNA]</scope>
    <source>
        <strain evidence="3 4">DSM 18526</strain>
    </source>
</reference>
<accession>A0A127FBH2</accession>
<dbReference type="Pfam" id="PF02350">
    <property type="entry name" value="Epimerase_2"/>
    <property type="match status" value="1"/>
</dbReference>
<comment type="similarity">
    <text evidence="1">Belongs to the UDP-N-acetylglucosamine 2-epimerase family.</text>
</comment>
<proteinExistence type="inferred from homology"/>
<dbReference type="KEGG" id="sdf:ACG33_07535"/>
<keyword evidence="1" id="KW-0413">Isomerase</keyword>
<dbReference type="GO" id="GO:0016853">
    <property type="term" value="F:isomerase activity"/>
    <property type="evidence" value="ECO:0007669"/>
    <property type="project" value="UniProtKB-KW"/>
</dbReference>
<dbReference type="OrthoDB" id="9803238at2"/>
<gene>
    <name evidence="3" type="ORF">ACG33_07535</name>
</gene>